<reference evidence="1 2" key="1">
    <citation type="journal article" date="2010" name="Int. J. Syst. Evol. Microbiol.">
        <title>Bacillus horneckiae sp. nov., isolated from a spacecraft-assembly clean room.</title>
        <authorList>
            <person name="Vaishampayan P."/>
            <person name="Probst A."/>
            <person name="Krishnamurthi S."/>
            <person name="Ghosh S."/>
            <person name="Osman S."/>
            <person name="McDowall A."/>
            <person name="Ruckmani A."/>
            <person name="Mayilraj S."/>
            <person name="Venkateswaran K."/>
        </authorList>
    </citation>
    <scope>NUCLEOTIDE SEQUENCE [LARGE SCALE GENOMIC DNA]</scope>
    <source>
        <strain evidence="2">1PO1SC</strain>
    </source>
</reference>
<dbReference type="RefSeq" id="WP_066196128.1">
    <property type="nucleotide sequence ID" value="NZ_JARMMB010000009.1"/>
</dbReference>
<dbReference type="EMBL" id="PISD01000059">
    <property type="protein sequence ID" value="PKG26731.1"/>
    <property type="molecule type" value="Genomic_DNA"/>
</dbReference>
<comment type="caution">
    <text evidence="1">The sequence shown here is derived from an EMBL/GenBank/DDBJ whole genome shotgun (WGS) entry which is preliminary data.</text>
</comment>
<sequence length="75" mass="8948">MVQAEEVKSTDVEIQVMREIYTHKVMGNIKQDYYYYYNPSTGKTWCENTMSYVNTVPNHSYFNPKNPFEKACDYN</sequence>
<protein>
    <submittedName>
        <fullName evidence="1">Uncharacterized protein</fullName>
    </submittedName>
</protein>
<evidence type="ECO:0000313" key="1">
    <source>
        <dbReference type="EMBL" id="PKG26731.1"/>
    </source>
</evidence>
<name>A0A2N0ZB32_9BACI</name>
<gene>
    <name evidence="1" type="ORF">CWS20_22380</name>
</gene>
<evidence type="ECO:0000313" key="2">
    <source>
        <dbReference type="Proteomes" id="UP000233343"/>
    </source>
</evidence>
<proteinExistence type="predicted"/>
<keyword evidence="2" id="KW-1185">Reference proteome</keyword>
<dbReference type="Proteomes" id="UP000233343">
    <property type="component" value="Unassembled WGS sequence"/>
</dbReference>
<dbReference type="AlphaFoldDB" id="A0A2N0ZB32"/>
<accession>A0A2N0ZB32</accession>
<organism evidence="1 2">
    <name type="scientific">Cytobacillus horneckiae</name>
    <dbReference type="NCBI Taxonomy" id="549687"/>
    <lineage>
        <taxon>Bacteria</taxon>
        <taxon>Bacillati</taxon>
        <taxon>Bacillota</taxon>
        <taxon>Bacilli</taxon>
        <taxon>Bacillales</taxon>
        <taxon>Bacillaceae</taxon>
        <taxon>Cytobacillus</taxon>
    </lineage>
</organism>